<dbReference type="Pfam" id="PF20549">
    <property type="entry name" value="DUF6763"/>
    <property type="match status" value="1"/>
</dbReference>
<organism evidence="2 3">
    <name type="scientific">Thiovibrio frasassiensis</name>
    <dbReference type="NCBI Taxonomy" id="2984131"/>
    <lineage>
        <taxon>Bacteria</taxon>
        <taxon>Pseudomonadati</taxon>
        <taxon>Thermodesulfobacteriota</taxon>
        <taxon>Desulfobulbia</taxon>
        <taxon>Desulfobulbales</taxon>
        <taxon>Thiovibrionaceae</taxon>
        <taxon>Thiovibrio</taxon>
    </lineage>
</organism>
<reference evidence="2" key="1">
    <citation type="journal article" date="2022" name="bioRxiv">
        <title>Thiovibrio frasassiensisgen. nov., sp. nov., an autotrophic, elemental sulfur disproportionating bacterium isolated from sulfidic karst sediment, and proposal of Thiovibrionaceae fam. nov.</title>
        <authorList>
            <person name="Aronson H."/>
            <person name="Thomas C."/>
            <person name="Bhattacharyya M."/>
            <person name="Eckstein S."/>
            <person name="Jensen S."/>
            <person name="Barco R."/>
            <person name="Macalady J."/>
            <person name="Amend J."/>
        </authorList>
    </citation>
    <scope>NUCLEOTIDE SEQUENCE</scope>
    <source>
        <strain evidence="2">RS19-109</strain>
    </source>
</reference>
<accession>A0A9X4RQ91</accession>
<evidence type="ECO:0000256" key="1">
    <source>
        <dbReference type="SAM" id="MobiDB-lite"/>
    </source>
</evidence>
<evidence type="ECO:0000313" key="3">
    <source>
        <dbReference type="Proteomes" id="UP001154240"/>
    </source>
</evidence>
<dbReference type="RefSeq" id="WP_307632986.1">
    <property type="nucleotide sequence ID" value="NZ_JAPHEH010000001.1"/>
</dbReference>
<sequence>MPLDTEPIEGNWYEAIEDGTRFVVVTVDEDEGLVELQHDNGATEEITLEDWYEADLTAIAPPDEMGLYDDLAEDEDEVQGGHQTENPEEDNWGEPLPELEE</sequence>
<dbReference type="EMBL" id="JAPHEH010000001">
    <property type="protein sequence ID" value="MDG4476017.1"/>
    <property type="molecule type" value="Genomic_DNA"/>
</dbReference>
<name>A0A9X4RQ91_9BACT</name>
<proteinExistence type="predicted"/>
<feature type="compositionally biased region" description="Acidic residues" evidence="1">
    <location>
        <begin position="86"/>
        <end position="101"/>
    </location>
</feature>
<gene>
    <name evidence="2" type="ORF">OLX77_07585</name>
</gene>
<dbReference type="InterPro" id="IPR046651">
    <property type="entry name" value="DUF6763"/>
</dbReference>
<reference evidence="2" key="2">
    <citation type="submission" date="2022-10" db="EMBL/GenBank/DDBJ databases">
        <authorList>
            <person name="Aronson H.S."/>
        </authorList>
    </citation>
    <scope>NUCLEOTIDE SEQUENCE</scope>
    <source>
        <strain evidence="2">RS19-109</strain>
    </source>
</reference>
<protein>
    <submittedName>
        <fullName evidence="2">Uncharacterized protein</fullName>
    </submittedName>
</protein>
<keyword evidence="3" id="KW-1185">Reference proteome</keyword>
<dbReference type="Proteomes" id="UP001154240">
    <property type="component" value="Unassembled WGS sequence"/>
</dbReference>
<feature type="region of interest" description="Disordered" evidence="1">
    <location>
        <begin position="70"/>
        <end position="101"/>
    </location>
</feature>
<evidence type="ECO:0000313" key="2">
    <source>
        <dbReference type="EMBL" id="MDG4476017.1"/>
    </source>
</evidence>
<comment type="caution">
    <text evidence="2">The sequence shown here is derived from an EMBL/GenBank/DDBJ whole genome shotgun (WGS) entry which is preliminary data.</text>
</comment>
<dbReference type="AlphaFoldDB" id="A0A9X4RQ91"/>